<evidence type="ECO:0000313" key="3">
    <source>
        <dbReference type="EMBL" id="CAF3822174.1"/>
    </source>
</evidence>
<dbReference type="Proteomes" id="UP000663860">
    <property type="component" value="Unassembled WGS sequence"/>
</dbReference>
<protein>
    <submittedName>
        <fullName evidence="3">Uncharacterized protein</fullName>
    </submittedName>
</protein>
<feature type="region of interest" description="Disordered" evidence="1">
    <location>
        <begin position="1"/>
        <end position="94"/>
    </location>
</feature>
<feature type="compositionally biased region" description="Polar residues" evidence="1">
    <location>
        <begin position="15"/>
        <end position="32"/>
    </location>
</feature>
<evidence type="ECO:0000313" key="2">
    <source>
        <dbReference type="EMBL" id="CAF1205829.1"/>
    </source>
</evidence>
<feature type="compositionally biased region" description="Pro residues" evidence="1">
    <location>
        <begin position="1"/>
        <end position="12"/>
    </location>
</feature>
<organism evidence="3 4">
    <name type="scientific">Adineta steineri</name>
    <dbReference type="NCBI Taxonomy" id="433720"/>
    <lineage>
        <taxon>Eukaryota</taxon>
        <taxon>Metazoa</taxon>
        <taxon>Spiralia</taxon>
        <taxon>Gnathifera</taxon>
        <taxon>Rotifera</taxon>
        <taxon>Eurotatoria</taxon>
        <taxon>Bdelloidea</taxon>
        <taxon>Adinetida</taxon>
        <taxon>Adinetidae</taxon>
        <taxon>Adineta</taxon>
    </lineage>
</organism>
<evidence type="ECO:0000256" key="1">
    <source>
        <dbReference type="SAM" id="MobiDB-lite"/>
    </source>
</evidence>
<comment type="caution">
    <text evidence="3">The sequence shown here is derived from an EMBL/GenBank/DDBJ whole genome shotgun (WGS) entry which is preliminary data.</text>
</comment>
<feature type="compositionally biased region" description="Polar residues" evidence="1">
    <location>
        <begin position="46"/>
        <end position="62"/>
    </location>
</feature>
<reference evidence="3" key="1">
    <citation type="submission" date="2021-02" db="EMBL/GenBank/DDBJ databases">
        <authorList>
            <person name="Nowell W R."/>
        </authorList>
    </citation>
    <scope>NUCLEOTIDE SEQUENCE</scope>
</reference>
<evidence type="ECO:0000313" key="4">
    <source>
        <dbReference type="Proteomes" id="UP000663868"/>
    </source>
</evidence>
<dbReference type="EMBL" id="CAJNOE010000417">
    <property type="protein sequence ID" value="CAF1205829.1"/>
    <property type="molecule type" value="Genomic_DNA"/>
</dbReference>
<proteinExistence type="predicted"/>
<dbReference type="EMBL" id="CAJOBB010001188">
    <property type="protein sequence ID" value="CAF3822174.1"/>
    <property type="molecule type" value="Genomic_DNA"/>
</dbReference>
<dbReference type="Proteomes" id="UP000663868">
    <property type="component" value="Unassembled WGS sequence"/>
</dbReference>
<gene>
    <name evidence="2" type="ORF">IZO911_LOCUS28886</name>
    <name evidence="3" type="ORF">KXQ929_LOCUS18311</name>
</gene>
<name>A0A819CNX9_9BILA</name>
<accession>A0A819CNX9</accession>
<dbReference type="AlphaFoldDB" id="A0A819CNX9"/>
<sequence>MLSPSPRPPRVPPSTTDSQYDTATGYSSSSYTRWPRTFAKTHNPGRASNSIPSGRNPYQSEPFSDILHSQFPRPRGPTHATVHPRRSLLSNLLP</sequence>